<dbReference type="GO" id="GO:0004197">
    <property type="term" value="F:cysteine-type endopeptidase activity"/>
    <property type="evidence" value="ECO:0007669"/>
    <property type="project" value="InterPro"/>
</dbReference>
<dbReference type="InterPro" id="IPR029030">
    <property type="entry name" value="Caspase-like_dom_sf"/>
</dbReference>
<feature type="region of interest" description="Disordered" evidence="2">
    <location>
        <begin position="551"/>
        <end position="575"/>
    </location>
</feature>
<dbReference type="EMBL" id="CP044543">
    <property type="protein sequence ID" value="QFI72070.1"/>
    <property type="molecule type" value="Genomic_DNA"/>
</dbReference>
<organism evidence="5 6">
    <name type="scientific">Bradyrhizobium betae</name>
    <dbReference type="NCBI Taxonomy" id="244734"/>
    <lineage>
        <taxon>Bacteria</taxon>
        <taxon>Pseudomonadati</taxon>
        <taxon>Pseudomonadota</taxon>
        <taxon>Alphaproteobacteria</taxon>
        <taxon>Hyphomicrobiales</taxon>
        <taxon>Nitrobacteraceae</taxon>
        <taxon>Bradyrhizobium</taxon>
    </lineage>
</organism>
<dbReference type="GO" id="GO:0006508">
    <property type="term" value="P:proteolysis"/>
    <property type="evidence" value="ECO:0007669"/>
    <property type="project" value="InterPro"/>
</dbReference>
<evidence type="ECO:0000313" key="5">
    <source>
        <dbReference type="EMBL" id="QFI72070.1"/>
    </source>
</evidence>
<keyword evidence="1" id="KW-0175">Coiled coil</keyword>
<dbReference type="PANTHER" id="PTHR22576:SF37">
    <property type="entry name" value="MUCOSA-ASSOCIATED LYMPHOID TISSUE LYMPHOMA TRANSLOCATION PROTEIN 1"/>
    <property type="match status" value="1"/>
</dbReference>
<feature type="domain" description="Caspase family p20" evidence="4">
    <location>
        <begin position="23"/>
        <end position="153"/>
    </location>
</feature>
<keyword evidence="3" id="KW-0732">Signal</keyword>
<evidence type="ECO:0000256" key="3">
    <source>
        <dbReference type="SAM" id="SignalP"/>
    </source>
</evidence>
<name>A0A5P6P194_9BRAD</name>
<gene>
    <name evidence="5" type="ORF">F8237_06530</name>
</gene>
<dbReference type="AlphaFoldDB" id="A0A5P6P194"/>
<evidence type="ECO:0000259" key="4">
    <source>
        <dbReference type="PROSITE" id="PS50208"/>
    </source>
</evidence>
<dbReference type="KEGG" id="bbet:F8237_06530"/>
<feature type="compositionally biased region" description="Basic and acidic residues" evidence="2">
    <location>
        <begin position="551"/>
        <end position="565"/>
    </location>
</feature>
<dbReference type="Gene3D" id="3.40.50.1460">
    <property type="match status" value="1"/>
</dbReference>
<accession>A0A5P6P194</accession>
<dbReference type="InterPro" id="IPR052039">
    <property type="entry name" value="Caspase-related_regulators"/>
</dbReference>
<dbReference type="InterPro" id="IPR001309">
    <property type="entry name" value="Pept_C14_p20"/>
</dbReference>
<evidence type="ECO:0000313" key="6">
    <source>
        <dbReference type="Proteomes" id="UP000325641"/>
    </source>
</evidence>
<feature type="signal peptide" evidence="3">
    <location>
        <begin position="1"/>
        <end position="22"/>
    </location>
</feature>
<dbReference type="OrthoDB" id="9816009at2"/>
<evidence type="ECO:0000256" key="2">
    <source>
        <dbReference type="SAM" id="MobiDB-lite"/>
    </source>
</evidence>
<dbReference type="SUPFAM" id="SSF52129">
    <property type="entry name" value="Caspase-like"/>
    <property type="match status" value="1"/>
</dbReference>
<feature type="coiled-coil region" evidence="1">
    <location>
        <begin position="315"/>
        <end position="397"/>
    </location>
</feature>
<protein>
    <submittedName>
        <fullName evidence="5">Caspase family protein</fullName>
    </submittedName>
</protein>
<dbReference type="Pfam" id="PF00656">
    <property type="entry name" value="Peptidase_C14"/>
    <property type="match status" value="1"/>
</dbReference>
<dbReference type="InterPro" id="IPR011600">
    <property type="entry name" value="Pept_C14_caspase"/>
</dbReference>
<feature type="chain" id="PRO_5024890749" evidence="3">
    <location>
        <begin position="23"/>
        <end position="620"/>
    </location>
</feature>
<dbReference type="PROSITE" id="PS50208">
    <property type="entry name" value="CASPASE_P20"/>
    <property type="match status" value="1"/>
</dbReference>
<dbReference type="PROSITE" id="PS51257">
    <property type="entry name" value="PROKAR_LIPOPROTEIN"/>
    <property type="match status" value="1"/>
</dbReference>
<proteinExistence type="predicted"/>
<dbReference type="PANTHER" id="PTHR22576">
    <property type="entry name" value="MUCOSA ASSOCIATED LYMPHOID TISSUE LYMPHOMA TRANSLOCATION PROTEIN 1/PARACASPASE"/>
    <property type="match status" value="1"/>
</dbReference>
<dbReference type="RefSeq" id="WP_151643000.1">
    <property type="nucleotide sequence ID" value="NZ_CP044543.1"/>
</dbReference>
<reference evidence="6" key="1">
    <citation type="submission" date="2019-10" db="EMBL/GenBank/DDBJ databases">
        <title>Complete Genome Sequence of Bradyrhizobium betae type strain PL7HG1T.</title>
        <authorList>
            <person name="Bromfield E.S.P."/>
            <person name="Cloutier S."/>
        </authorList>
    </citation>
    <scope>NUCLEOTIDE SEQUENCE [LARGE SCALE GENOMIC DNA]</scope>
    <source>
        <strain evidence="6">PL7HG1</strain>
    </source>
</reference>
<dbReference type="Proteomes" id="UP000325641">
    <property type="component" value="Chromosome"/>
</dbReference>
<sequence length="620" mass="66338">MGALRWFLLILSVFLSCGSAHAERRVALVIGNSAYKNVPQLPNPANDAALVGGMFKRAGFDYVETKSDLNVADMRRALREFGARAREASVAVIYYAGHGIELDGTNYLIPTDARLETDSDVLDEALPLDRAMFAVEPAKQLRLIILDACRDNPFAKTMKRTLASRGIGRGLAKVEPTNPNTMIAFAAKAGSTASDGDSKNSPFAASLVERLPTPGLDLRKAFGFVRDDVLKTTGYKQEPYVYGSLGGDDVPLVPAKPVATGPQANPHDAVRRDYELALQIGAREVWAAFLAQYPDGFYASLAKGQLNRIAAEEARAAAADKARLAEDEKARLTAEKAKKAEQDKAAAAAKAAEDARIAAEKAKQIEEAKAAAAEQRRKEAEAAAAKALADKQAAEKALAERIANDKAAAELAAKQVAEKTAQTDGEQKVAAVAPTSSEPSLSPLETVKLVQSELRRVGCLTAGADGDWNAASQRSLTLFNRYAGTKYDAKLASFEALDAIKTKPGRVCPLVCDHGFRADGDTCVKIACRAGYRINDDNECERALDKKPIATREDARKRDEQRKQSEAAPSKPQASGQIICNQAGCRPVGRGCRIYEPKGAVGAGTPGSQIYSTGQREVCD</sequence>
<evidence type="ECO:0000256" key="1">
    <source>
        <dbReference type="SAM" id="Coils"/>
    </source>
</evidence>